<protein>
    <submittedName>
        <fullName evidence="2">Uncharacterized protein</fullName>
    </submittedName>
</protein>
<dbReference type="Proteomes" id="UP000037035">
    <property type="component" value="Unassembled WGS sequence"/>
</dbReference>
<proteinExistence type="predicted"/>
<feature type="transmembrane region" description="Helical" evidence="1">
    <location>
        <begin position="1047"/>
        <end position="1067"/>
    </location>
</feature>
<dbReference type="VEuPathDB" id="FungiDB:VP01_95g3"/>
<reference evidence="2 3" key="1">
    <citation type="submission" date="2015-08" db="EMBL/GenBank/DDBJ databases">
        <title>Next Generation Sequencing and Analysis of the Genome of Puccinia sorghi L Schw, the Causal Agent of Maize Common Rust.</title>
        <authorList>
            <person name="Rochi L."/>
            <person name="Burguener G."/>
            <person name="Darino M."/>
            <person name="Turjanski A."/>
            <person name="Kreff E."/>
            <person name="Dieguez M.J."/>
            <person name="Sacco F."/>
        </authorList>
    </citation>
    <scope>NUCLEOTIDE SEQUENCE [LARGE SCALE GENOMIC DNA]</scope>
    <source>
        <strain evidence="2 3">RO10H11247</strain>
    </source>
</reference>
<dbReference type="EMBL" id="LAVV01015270">
    <property type="protein sequence ID" value="KNZ44011.1"/>
    <property type="molecule type" value="Genomic_DNA"/>
</dbReference>
<gene>
    <name evidence="2" type="ORF">VP01_95g3</name>
</gene>
<keyword evidence="1" id="KW-0812">Transmembrane</keyword>
<comment type="caution">
    <text evidence="2">The sequence shown here is derived from an EMBL/GenBank/DDBJ whole genome shotgun (WGS) entry which is preliminary data.</text>
</comment>
<evidence type="ECO:0000256" key="1">
    <source>
        <dbReference type="SAM" id="Phobius"/>
    </source>
</evidence>
<evidence type="ECO:0000313" key="2">
    <source>
        <dbReference type="EMBL" id="KNZ44011.1"/>
    </source>
</evidence>
<accession>A0A0L6U671</accession>
<name>A0A0L6U671_9BASI</name>
<feature type="transmembrane region" description="Helical" evidence="1">
    <location>
        <begin position="20"/>
        <end position="38"/>
    </location>
</feature>
<keyword evidence="3" id="KW-1185">Reference proteome</keyword>
<keyword evidence="1" id="KW-0472">Membrane</keyword>
<organism evidence="2 3">
    <name type="scientific">Puccinia sorghi</name>
    <dbReference type="NCBI Taxonomy" id="27349"/>
    <lineage>
        <taxon>Eukaryota</taxon>
        <taxon>Fungi</taxon>
        <taxon>Dikarya</taxon>
        <taxon>Basidiomycota</taxon>
        <taxon>Pucciniomycotina</taxon>
        <taxon>Pucciniomycetes</taxon>
        <taxon>Pucciniales</taxon>
        <taxon>Pucciniaceae</taxon>
        <taxon>Puccinia</taxon>
    </lineage>
</organism>
<feature type="transmembrane region" description="Helical" evidence="1">
    <location>
        <begin position="231"/>
        <end position="254"/>
    </location>
</feature>
<feature type="transmembrane region" description="Helical" evidence="1">
    <location>
        <begin position="363"/>
        <end position="387"/>
    </location>
</feature>
<sequence>MLIWKLHRFHGSWSIVRDFFFIIIHISFHYASLFYSMWAKFAKIDFTDLQQFFLNQKPGFLIRPYHSTCQQKPTKTNIINAPTPHDYSEQLNSSRSIPGDECFCKLPFSGGINTTKMPPHQWDSSIDIQFPMFLEIFVNNNSVRQTSFRICFRLFTVESCILFMKFKSSVAQLRRGAGRSTLNYPEHEQLIFEDPSSEIVHPIENLSEEKEPSSVTSRNHTLKKFPQINSLIIVVLSLSCFPSLKGAIQFLICYSKKKGNKSWNSQIFPISQSSCSSLSNAFQKRFIISENKYYLDARWYLTRKIQVVIYSKAFVAKEYKITTCWIASFLILPNMFSQYPTMQQLQQVGKGSMKKCGYSTKKTFLIIDTEIYGVFQLLFFYFSAFSIDEHFCIFKTCFFICCSLIQIEGIGFTLQHKYLFLHKKYSAISRKKRIQKFGSIEQKIPQSKDDTFDLESTTLISSPCKTSFVYLFHMNLSLEFLQLEFQLHLQKHCIWKNPWTPGCLLMTRLHNFNIIQQIFLVLRPETPVVVESISGSSARVAPGQITYVKLKKKYPSNLYPGILICRDHPCDIFMRNAAEQQLSVEPSHVSFHLIHFLCSQILLLTFHCLWYLSSIIPEKEATVGIFFILTWISNINNEHDDLDSVTYIHYEHLNTFWHNNFFYPILPQSNSSPVKPRIIQNQKGKYFISQLHSFDFPNVVSFLYLYSRTGSMIPQTGKCHACPSRAISKSIIPTHQFSVSDQASPLRNTFDATSSLTTTMENHATTFDRSLSVSVLTDLNKIVEILVSFLLDHAFGKTTKKHLNNCLLWKNEFWPTGQRPQLRELSINSPPTKMLVRLSTQLTYKPVPPSSSLGCIWCLDKPVLSGTIHPQIGVQCAPLPGPPLIFSPFFPTWCLSFTYFLSILPWENHTHDVVNTNFGSCLTNSKFDLGSLCEIQAQMQELVGLYHIFKHFRSLGEIIKKINILLYSLLTKLGAPIQHLSAPQAVLFGQKHMYSSMISLVNSMKPENFSNAIKGSYVFNSSFIFLHGIHLKNGGNRHWWTFKNIPLVGSCITLFFLFVILGNLCVFQCKKSCGAGRNWLDNSHIYIYIKAIFS</sequence>
<dbReference type="AlphaFoldDB" id="A0A0L6U671"/>
<keyword evidence="1" id="KW-1133">Transmembrane helix</keyword>
<evidence type="ECO:0000313" key="3">
    <source>
        <dbReference type="Proteomes" id="UP000037035"/>
    </source>
</evidence>